<dbReference type="AlphaFoldDB" id="A0A0D2BSR2"/>
<gene>
    <name evidence="2" type="ORF">PV08_02040</name>
</gene>
<dbReference type="EMBL" id="KN847492">
    <property type="protein sequence ID" value="KIW21460.1"/>
    <property type="molecule type" value="Genomic_DNA"/>
</dbReference>
<dbReference type="GeneID" id="27329123"/>
<sequence>MSEMNATTGANLDNEMQEISNLVTKIRKNLLNVKSTWGPESHQYRDALQAMQEFMREKDGLYERMDRMLAKSRELEKDVPSEPQKDIDVRQNITERTIEQFLADLKIQ</sequence>
<keyword evidence="3" id="KW-1185">Reference proteome</keyword>
<evidence type="ECO:0000313" key="2">
    <source>
        <dbReference type="EMBL" id="KIW21460.1"/>
    </source>
</evidence>
<dbReference type="RefSeq" id="XP_016241676.1">
    <property type="nucleotide sequence ID" value="XM_016376400.1"/>
</dbReference>
<evidence type="ECO:0000313" key="3">
    <source>
        <dbReference type="Proteomes" id="UP000053328"/>
    </source>
</evidence>
<dbReference type="VEuPathDB" id="FungiDB:PV08_02040"/>
<accession>A0A0D2BSR2</accession>
<dbReference type="HOGENOM" id="CLU_156006_0_0_1"/>
<reference evidence="2 3" key="1">
    <citation type="submission" date="2015-01" db="EMBL/GenBank/DDBJ databases">
        <title>The Genome Sequence of Exophiala spinifera CBS89968.</title>
        <authorList>
            <consortium name="The Broad Institute Genomics Platform"/>
            <person name="Cuomo C."/>
            <person name="de Hoog S."/>
            <person name="Gorbushina A."/>
            <person name="Stielow B."/>
            <person name="Teixiera M."/>
            <person name="Abouelleil A."/>
            <person name="Chapman S.B."/>
            <person name="Priest M."/>
            <person name="Young S.K."/>
            <person name="Wortman J."/>
            <person name="Nusbaum C."/>
            <person name="Birren B."/>
        </authorList>
    </citation>
    <scope>NUCLEOTIDE SEQUENCE [LARGE SCALE GENOMIC DNA]</scope>
    <source>
        <strain evidence="2 3">CBS 89968</strain>
    </source>
</reference>
<dbReference type="Proteomes" id="UP000053328">
    <property type="component" value="Unassembled WGS sequence"/>
</dbReference>
<dbReference type="OrthoDB" id="4120191at2759"/>
<protein>
    <submittedName>
        <fullName evidence="2">Uncharacterized protein</fullName>
    </submittedName>
</protein>
<feature type="coiled-coil region" evidence="1">
    <location>
        <begin position="51"/>
        <end position="78"/>
    </location>
</feature>
<proteinExistence type="predicted"/>
<keyword evidence="1" id="KW-0175">Coiled coil</keyword>
<organism evidence="2 3">
    <name type="scientific">Exophiala spinifera</name>
    <dbReference type="NCBI Taxonomy" id="91928"/>
    <lineage>
        <taxon>Eukaryota</taxon>
        <taxon>Fungi</taxon>
        <taxon>Dikarya</taxon>
        <taxon>Ascomycota</taxon>
        <taxon>Pezizomycotina</taxon>
        <taxon>Eurotiomycetes</taxon>
        <taxon>Chaetothyriomycetidae</taxon>
        <taxon>Chaetothyriales</taxon>
        <taxon>Herpotrichiellaceae</taxon>
        <taxon>Exophiala</taxon>
    </lineage>
</organism>
<name>A0A0D2BSR2_9EURO</name>
<evidence type="ECO:0000256" key="1">
    <source>
        <dbReference type="SAM" id="Coils"/>
    </source>
</evidence>